<feature type="binding site" evidence="11">
    <location>
        <position position="70"/>
    </location>
    <ligand>
        <name>UMP</name>
        <dbReference type="ChEBI" id="CHEBI:57865"/>
    </ligand>
</feature>
<dbReference type="RefSeq" id="WP_006688575.1">
    <property type="nucleotide sequence ID" value="NC_010503.1"/>
</dbReference>
<feature type="binding site" evidence="11">
    <location>
        <position position="159"/>
    </location>
    <ligand>
        <name>ATP</name>
        <dbReference type="ChEBI" id="CHEBI:30616"/>
    </ligand>
</feature>
<dbReference type="UniPathway" id="UPA00159">
    <property type="reaction ID" value="UER00275"/>
</dbReference>
<dbReference type="InterPro" id="IPR015963">
    <property type="entry name" value="Uridylate_kinase_bac"/>
</dbReference>
<dbReference type="Proteomes" id="UP000002162">
    <property type="component" value="Chromosome"/>
</dbReference>
<evidence type="ECO:0000256" key="8">
    <source>
        <dbReference type="ARBA" id="ARBA00022840"/>
    </source>
</evidence>
<comment type="subunit">
    <text evidence="11">Homohexamer.</text>
</comment>
<feature type="binding site" evidence="11">
    <location>
        <position position="55"/>
    </location>
    <ligand>
        <name>ATP</name>
        <dbReference type="ChEBI" id="CHEBI:30616"/>
    </ligand>
</feature>
<feature type="binding site" evidence="11">
    <location>
        <position position="168"/>
    </location>
    <ligand>
        <name>ATP</name>
        <dbReference type="ChEBI" id="CHEBI:30616"/>
    </ligand>
</feature>
<feature type="binding site" evidence="11">
    <location>
        <begin position="131"/>
        <end position="138"/>
    </location>
    <ligand>
        <name>UMP</name>
        <dbReference type="ChEBI" id="CHEBI:57865"/>
    </ligand>
</feature>
<dbReference type="HAMAP" id="MF_01220_B">
    <property type="entry name" value="PyrH_B"/>
    <property type="match status" value="1"/>
</dbReference>
<comment type="catalytic activity">
    <reaction evidence="10 11">
        <text>UMP + ATP = UDP + ADP</text>
        <dbReference type="Rhea" id="RHEA:24400"/>
        <dbReference type="ChEBI" id="CHEBI:30616"/>
        <dbReference type="ChEBI" id="CHEBI:57865"/>
        <dbReference type="ChEBI" id="CHEBI:58223"/>
        <dbReference type="ChEBI" id="CHEBI:456216"/>
        <dbReference type="EC" id="2.7.4.22"/>
    </reaction>
</comment>
<accession>A0A2C9DZ22</accession>
<dbReference type="GO" id="GO:0005524">
    <property type="term" value="F:ATP binding"/>
    <property type="evidence" value="ECO:0007669"/>
    <property type="project" value="UniProtKB-KW"/>
</dbReference>
<keyword evidence="9 11" id="KW-0665">Pyrimidine biosynthesis</keyword>
<evidence type="ECO:0000256" key="10">
    <source>
        <dbReference type="ARBA" id="ARBA00047767"/>
    </source>
</evidence>
<evidence type="ECO:0000259" key="12">
    <source>
        <dbReference type="Pfam" id="PF00696"/>
    </source>
</evidence>
<feature type="binding site" evidence="11">
    <location>
        <begin position="9"/>
        <end position="12"/>
    </location>
    <ligand>
        <name>ATP</name>
        <dbReference type="ChEBI" id="CHEBI:30616"/>
    </ligand>
</feature>
<evidence type="ECO:0000256" key="11">
    <source>
        <dbReference type="HAMAP-Rule" id="MF_01220"/>
    </source>
</evidence>
<dbReference type="InterPro" id="IPR011817">
    <property type="entry name" value="Uridylate_kinase"/>
</dbReference>
<dbReference type="InterPro" id="IPR036393">
    <property type="entry name" value="AceGlu_kinase-like_sf"/>
</dbReference>
<evidence type="ECO:0000313" key="13">
    <source>
        <dbReference type="EMBL" id="ACA33205.1"/>
    </source>
</evidence>
<dbReference type="SMR" id="A0A2C9DZ22"/>
<evidence type="ECO:0000256" key="3">
    <source>
        <dbReference type="ARBA" id="ARBA00007614"/>
    </source>
</evidence>
<keyword evidence="4 11" id="KW-0963">Cytoplasm</keyword>
<evidence type="ECO:0000313" key="14">
    <source>
        <dbReference type="Proteomes" id="UP000002162"/>
    </source>
</evidence>
<dbReference type="PANTHER" id="PTHR42833:SF4">
    <property type="entry name" value="URIDYLATE KINASE PUMPKIN, CHLOROPLASTIC"/>
    <property type="match status" value="1"/>
</dbReference>
<dbReference type="InterPro" id="IPR001048">
    <property type="entry name" value="Asp/Glu/Uridylate_kinase"/>
</dbReference>
<dbReference type="EC" id="2.7.4.22" evidence="11"/>
<dbReference type="GO" id="GO:0006225">
    <property type="term" value="P:UDP biosynthetic process"/>
    <property type="evidence" value="ECO:0007669"/>
    <property type="project" value="TreeGrafter"/>
</dbReference>
<evidence type="ECO:0000256" key="2">
    <source>
        <dbReference type="ARBA" id="ARBA00004791"/>
    </source>
</evidence>
<keyword evidence="6 11" id="KW-0547">Nucleotide-binding</keyword>
<dbReference type="PANTHER" id="PTHR42833">
    <property type="entry name" value="URIDYLATE KINASE"/>
    <property type="match status" value="1"/>
</dbReference>
<dbReference type="PIRSF" id="PIRSF005650">
    <property type="entry name" value="Uridylate_kin"/>
    <property type="match status" value="1"/>
</dbReference>
<evidence type="ECO:0000256" key="5">
    <source>
        <dbReference type="ARBA" id="ARBA00022679"/>
    </source>
</evidence>
<feature type="binding site" evidence="11">
    <location>
        <position position="165"/>
    </location>
    <ligand>
        <name>ATP</name>
        <dbReference type="ChEBI" id="CHEBI:30616"/>
    </ligand>
</feature>
<comment type="similarity">
    <text evidence="3 11">Belongs to the UMP kinase family.</text>
</comment>
<evidence type="ECO:0000256" key="6">
    <source>
        <dbReference type="ARBA" id="ARBA00022741"/>
    </source>
</evidence>
<comment type="caution">
    <text evidence="11">Lacks conserved residue(s) required for the propagation of feature annotation.</text>
</comment>
<evidence type="ECO:0000256" key="4">
    <source>
        <dbReference type="ARBA" id="ARBA00022490"/>
    </source>
</evidence>
<proteinExistence type="inferred from homology"/>
<comment type="subcellular location">
    <subcellularLocation>
        <location evidence="1 11">Cytoplasm</location>
    </subcellularLocation>
</comment>
<dbReference type="AlphaFoldDB" id="A0A2C9DZ22"/>
<sequence>MRKQRIVIKISGACLKQNDSSIIDFIKINDLAEQIEKISKKYIVSIVLGGGNIWRGSIAKELDMDRNLADNMGMMATIINGLALENALNHLNVNTIVLSAIKCDKLVHESSANNIKKAIEKEQVMIFVAGTGFPYFTTDSCAAIRAAETESSIILMGKNGVDGVYDSDPKINPNAQFYEHITFNMALTQNLKVMDATALALCQENNINLLVFNIDKPNAIVDVLEKKNKYTIVSK</sequence>
<feature type="binding site" evidence="11">
    <location>
        <position position="51"/>
    </location>
    <ligand>
        <name>ATP</name>
        <dbReference type="ChEBI" id="CHEBI:30616"/>
    </ligand>
</feature>
<dbReference type="GO" id="GO:0044210">
    <property type="term" value="P:'de novo' CTP biosynthetic process"/>
    <property type="evidence" value="ECO:0007669"/>
    <property type="project" value="UniProtKB-UniRule"/>
</dbReference>
<dbReference type="KEGG" id="upa:UPA3_0544"/>
<evidence type="ECO:0000256" key="9">
    <source>
        <dbReference type="ARBA" id="ARBA00022975"/>
    </source>
</evidence>
<keyword evidence="5 11" id="KW-0808">Transferase</keyword>
<organism evidence="13 14">
    <name type="scientific">Ureaplasma parvum serovar 3 (strain ATCC 27815 / 27 / NCTC 11736)</name>
    <dbReference type="NCBI Taxonomy" id="505682"/>
    <lineage>
        <taxon>Bacteria</taxon>
        <taxon>Bacillati</taxon>
        <taxon>Mycoplasmatota</taxon>
        <taxon>Mycoplasmoidales</taxon>
        <taxon>Mycoplasmoidaceae</taxon>
        <taxon>Ureaplasma</taxon>
    </lineage>
</organism>
<dbReference type="SUPFAM" id="SSF53633">
    <property type="entry name" value="Carbamate kinase-like"/>
    <property type="match status" value="1"/>
</dbReference>
<dbReference type="CDD" id="cd04254">
    <property type="entry name" value="AAK_UMPK-PyrH-Ec"/>
    <property type="match status" value="1"/>
</dbReference>
<feature type="domain" description="Aspartate/glutamate/uridylate kinase" evidence="12">
    <location>
        <begin position="4"/>
        <end position="213"/>
    </location>
</feature>
<evidence type="ECO:0000256" key="1">
    <source>
        <dbReference type="ARBA" id="ARBA00004496"/>
    </source>
</evidence>
<comment type="activity regulation">
    <text evidence="11">Inhibited by UTP.</text>
</comment>
<comment type="function">
    <text evidence="11">Catalyzes the reversible phosphorylation of UMP to UDP.</text>
</comment>
<dbReference type="GO" id="GO:0005737">
    <property type="term" value="C:cytoplasm"/>
    <property type="evidence" value="ECO:0007669"/>
    <property type="project" value="UniProtKB-SubCell"/>
</dbReference>
<dbReference type="GO" id="GO:0033862">
    <property type="term" value="F:UMP kinase activity"/>
    <property type="evidence" value="ECO:0007669"/>
    <property type="project" value="UniProtKB-EC"/>
</dbReference>
<dbReference type="FunFam" id="3.40.1160.10:FF:000001">
    <property type="entry name" value="Uridylate kinase"/>
    <property type="match status" value="1"/>
</dbReference>
<reference evidence="13 14" key="1">
    <citation type="submission" date="2008-02" db="EMBL/GenBank/DDBJ databases">
        <title>Genome sequence of Ureaplasma parvum serovar 3.</title>
        <authorList>
            <person name="Methe B.A."/>
            <person name="Glass J."/>
            <person name="Waites K."/>
            <person name="Shrivastava S."/>
        </authorList>
    </citation>
    <scope>NUCLEOTIDE SEQUENCE [LARGE SCALE GENOMIC DNA]</scope>
    <source>
        <strain evidence="14">ATCC 27815 / 27 / NCTC 11736</strain>
    </source>
</reference>
<dbReference type="NCBIfam" id="TIGR02075">
    <property type="entry name" value="pyrH_bact"/>
    <property type="match status" value="1"/>
</dbReference>
<name>A0A2C9DZ22_UREP2</name>
<dbReference type="Gene3D" id="3.40.1160.10">
    <property type="entry name" value="Acetylglutamate kinase-like"/>
    <property type="match status" value="1"/>
</dbReference>
<dbReference type="EMBL" id="CP000942">
    <property type="protein sequence ID" value="ACA33205.1"/>
    <property type="molecule type" value="Genomic_DNA"/>
</dbReference>
<dbReference type="HOGENOM" id="CLU_033861_0_1_14"/>
<keyword evidence="8 11" id="KW-0067">ATP-binding</keyword>
<keyword evidence="7 11" id="KW-0418">Kinase</keyword>
<comment type="pathway">
    <text evidence="2 11">Pyrimidine metabolism; CTP biosynthesis via de novo pathway; UDP from UMP (UMPK route): step 1/1.</text>
</comment>
<gene>
    <name evidence="11 13" type="primary">pyrH</name>
    <name evidence="13" type="ordered locus">UPA3_0544</name>
</gene>
<protein>
    <recommendedName>
        <fullName evidence="11">Uridylate kinase</fullName>
        <shortName evidence="11">UK</shortName>
        <ecNumber evidence="11">2.7.4.22</ecNumber>
    </recommendedName>
    <alternativeName>
        <fullName evidence="11">Uridine monophosphate kinase</fullName>
        <shortName evidence="11">UMP kinase</shortName>
        <shortName evidence="11">UMPK</shortName>
    </alternativeName>
</protein>
<evidence type="ECO:0000256" key="7">
    <source>
        <dbReference type="ARBA" id="ARBA00022777"/>
    </source>
</evidence>
<feature type="binding site" evidence="11">
    <location>
        <position position="50"/>
    </location>
    <ligand>
        <name>UMP</name>
        <dbReference type="ChEBI" id="CHEBI:57865"/>
    </ligand>
</feature>
<dbReference type="Pfam" id="PF00696">
    <property type="entry name" value="AA_kinase"/>
    <property type="match status" value="1"/>
</dbReference>
<dbReference type="GeneID" id="29672214"/>